<dbReference type="KEGG" id="rcf:Poly24_15600"/>
<keyword evidence="3" id="KW-1185">Reference proteome</keyword>
<protein>
    <submittedName>
        <fullName evidence="2">Uncharacterized protein</fullName>
    </submittedName>
</protein>
<dbReference type="EMBL" id="CP036348">
    <property type="protein sequence ID" value="QDV67855.1"/>
    <property type="molecule type" value="Genomic_DNA"/>
</dbReference>
<feature type="signal peptide" evidence="1">
    <location>
        <begin position="1"/>
        <end position="21"/>
    </location>
</feature>
<dbReference type="Proteomes" id="UP000315082">
    <property type="component" value="Chromosome"/>
</dbReference>
<reference evidence="2 3" key="1">
    <citation type="submission" date="2019-02" db="EMBL/GenBank/DDBJ databases">
        <title>Deep-cultivation of Planctomycetes and their phenomic and genomic characterization uncovers novel biology.</title>
        <authorList>
            <person name="Wiegand S."/>
            <person name="Jogler M."/>
            <person name="Boedeker C."/>
            <person name="Pinto D."/>
            <person name="Vollmers J."/>
            <person name="Rivas-Marin E."/>
            <person name="Kohn T."/>
            <person name="Peeters S.H."/>
            <person name="Heuer A."/>
            <person name="Rast P."/>
            <person name="Oberbeckmann S."/>
            <person name="Bunk B."/>
            <person name="Jeske O."/>
            <person name="Meyerdierks A."/>
            <person name="Storesund J.E."/>
            <person name="Kallscheuer N."/>
            <person name="Luecker S."/>
            <person name="Lage O.M."/>
            <person name="Pohl T."/>
            <person name="Merkel B.J."/>
            <person name="Hornburger P."/>
            <person name="Mueller R.-W."/>
            <person name="Bruemmer F."/>
            <person name="Labrenz M."/>
            <person name="Spormann A.M."/>
            <person name="Op den Camp H."/>
            <person name="Overmann J."/>
            <person name="Amann R."/>
            <person name="Jetten M.S.M."/>
            <person name="Mascher T."/>
            <person name="Medema M.H."/>
            <person name="Devos D.P."/>
            <person name="Kaster A.-K."/>
            <person name="Ovreas L."/>
            <person name="Rohde M."/>
            <person name="Galperin M.Y."/>
            <person name="Jogler C."/>
        </authorList>
    </citation>
    <scope>NUCLEOTIDE SEQUENCE [LARGE SCALE GENOMIC DNA]</scope>
    <source>
        <strain evidence="2 3">Poly24</strain>
    </source>
</reference>
<dbReference type="AlphaFoldDB" id="A0A518JQP3"/>
<keyword evidence="1" id="KW-0732">Signal</keyword>
<gene>
    <name evidence="2" type="ORF">Poly24_15600</name>
</gene>
<organism evidence="2 3">
    <name type="scientific">Rosistilla carotiformis</name>
    <dbReference type="NCBI Taxonomy" id="2528017"/>
    <lineage>
        <taxon>Bacteria</taxon>
        <taxon>Pseudomonadati</taxon>
        <taxon>Planctomycetota</taxon>
        <taxon>Planctomycetia</taxon>
        <taxon>Pirellulales</taxon>
        <taxon>Pirellulaceae</taxon>
        <taxon>Rosistilla</taxon>
    </lineage>
</organism>
<proteinExistence type="predicted"/>
<name>A0A518JQP3_9BACT</name>
<accession>A0A518JQP3</accession>
<evidence type="ECO:0000256" key="1">
    <source>
        <dbReference type="SAM" id="SignalP"/>
    </source>
</evidence>
<evidence type="ECO:0000313" key="3">
    <source>
        <dbReference type="Proteomes" id="UP000315082"/>
    </source>
</evidence>
<sequence length="574" mass="60813" precursor="true">MVRAGLAGLIALLVGNSGLLAQVAPSGPMQQSGQPPIAYVLSEQVTCTCGHVNENYVGGPRGCSGCGQPLPEPPTGNGADIASVAYQHTHQYADPSYSEQPPVYGEPMHYGTPAECCNAAPPSRCESLLNAFGNLACLNTCGPMPALNIRQAPVMIGGGFGGSGRTNLRGTQVVQGPTFVATGTGTIPANPANSSLLYDVFGSVANPDFVSVGVGQQNGSGQYVFSVEESVGGTNLGLPANTQFLDATATAQVAGGINNGDLWNIVVNGEQTFNLIVPDAANAGAAVVGRSKIATNNSPLPRTRMFFNYDYMSDVPLNASGVAVNRFTPGFEYAFGHNDGASIEFRVPYASTLSSDVLVSGQTESSDIQVGDLFLAYKQVLYQSTDVVVSGGVSLTLPSTNDLKIQLADGSTAVLVENQAVHVMPFFASIANLTDRLFYQGFFQIDVDTTGNQVITNRGLESRIRDTTRMYTDGGLGYFLRKRGEKKDAIFDAIIPTVELHFERQLQRSSTLTDGLFVLGTPNADYQSNLNMVFGSTFEVCPNEAISLGYAVPIGNSSDQMFDGQLRVVWNRYF</sequence>
<feature type="chain" id="PRO_5021776343" evidence="1">
    <location>
        <begin position="22"/>
        <end position="574"/>
    </location>
</feature>
<evidence type="ECO:0000313" key="2">
    <source>
        <dbReference type="EMBL" id="QDV67855.1"/>
    </source>
</evidence>